<dbReference type="PANTHER" id="PTHR31069:SF32">
    <property type="entry name" value="ARGININE METABOLISM REGULATION PROTEIN II"/>
    <property type="match status" value="1"/>
</dbReference>
<reference evidence="6" key="1">
    <citation type="submission" date="2023-03" db="EMBL/GenBank/DDBJ databases">
        <title>Massive genome expansion in bonnet fungi (Mycena s.s.) driven by repeated elements and novel gene families across ecological guilds.</title>
        <authorList>
            <consortium name="Lawrence Berkeley National Laboratory"/>
            <person name="Harder C.B."/>
            <person name="Miyauchi S."/>
            <person name="Viragh M."/>
            <person name="Kuo A."/>
            <person name="Thoen E."/>
            <person name="Andreopoulos B."/>
            <person name="Lu D."/>
            <person name="Skrede I."/>
            <person name="Drula E."/>
            <person name="Henrissat B."/>
            <person name="Morin E."/>
            <person name="Kohler A."/>
            <person name="Barry K."/>
            <person name="LaButti K."/>
            <person name="Morin E."/>
            <person name="Salamov A."/>
            <person name="Lipzen A."/>
            <person name="Mereny Z."/>
            <person name="Hegedus B."/>
            <person name="Baldrian P."/>
            <person name="Stursova M."/>
            <person name="Weitz H."/>
            <person name="Taylor A."/>
            <person name="Grigoriev I.V."/>
            <person name="Nagy L.G."/>
            <person name="Martin F."/>
            <person name="Kauserud H."/>
        </authorList>
    </citation>
    <scope>NUCLEOTIDE SEQUENCE</scope>
    <source>
        <strain evidence="6">CBHHK067</strain>
    </source>
</reference>
<dbReference type="InterPro" id="IPR001138">
    <property type="entry name" value="Zn2Cys6_DnaBD"/>
</dbReference>
<dbReference type="Proteomes" id="UP001221757">
    <property type="component" value="Unassembled WGS sequence"/>
</dbReference>
<dbReference type="GO" id="GO:0008270">
    <property type="term" value="F:zinc ion binding"/>
    <property type="evidence" value="ECO:0007669"/>
    <property type="project" value="InterPro"/>
</dbReference>
<keyword evidence="2" id="KW-0238">DNA-binding</keyword>
<keyword evidence="7" id="KW-1185">Reference proteome</keyword>
<keyword evidence="1" id="KW-0805">Transcription regulation</keyword>
<proteinExistence type="predicted"/>
<evidence type="ECO:0000259" key="5">
    <source>
        <dbReference type="PROSITE" id="PS50048"/>
    </source>
</evidence>
<dbReference type="SMART" id="SM00066">
    <property type="entry name" value="GAL4"/>
    <property type="match status" value="2"/>
</dbReference>
<dbReference type="Pfam" id="PF00172">
    <property type="entry name" value="Zn_clus"/>
    <property type="match status" value="2"/>
</dbReference>
<dbReference type="CDD" id="cd00067">
    <property type="entry name" value="GAL4"/>
    <property type="match status" value="2"/>
</dbReference>
<gene>
    <name evidence="6" type="ORF">B0H17DRAFT_1057467</name>
</gene>
<dbReference type="GO" id="GO:0000981">
    <property type="term" value="F:DNA-binding transcription factor activity, RNA polymerase II-specific"/>
    <property type="evidence" value="ECO:0007669"/>
    <property type="project" value="InterPro"/>
</dbReference>
<name>A0AAD7DL67_MYCRO</name>
<keyword evidence="4" id="KW-0539">Nucleus</keyword>
<dbReference type="InterPro" id="IPR050675">
    <property type="entry name" value="OAF3"/>
</dbReference>
<evidence type="ECO:0000313" key="7">
    <source>
        <dbReference type="Proteomes" id="UP001221757"/>
    </source>
</evidence>
<evidence type="ECO:0000256" key="4">
    <source>
        <dbReference type="ARBA" id="ARBA00023242"/>
    </source>
</evidence>
<feature type="domain" description="Zn(2)-C6 fungal-type" evidence="5">
    <location>
        <begin position="60"/>
        <end position="91"/>
    </location>
</feature>
<evidence type="ECO:0000313" key="6">
    <source>
        <dbReference type="EMBL" id="KAJ7694340.1"/>
    </source>
</evidence>
<evidence type="ECO:0000256" key="2">
    <source>
        <dbReference type="ARBA" id="ARBA00023125"/>
    </source>
</evidence>
<evidence type="ECO:0000256" key="3">
    <source>
        <dbReference type="ARBA" id="ARBA00023163"/>
    </source>
</evidence>
<accession>A0AAD7DL67</accession>
<dbReference type="SUPFAM" id="SSF57701">
    <property type="entry name" value="Zn2/Cys6 DNA-binding domain"/>
    <property type="match status" value="2"/>
</dbReference>
<dbReference type="PROSITE" id="PS00463">
    <property type="entry name" value="ZN2_CY6_FUNGAL_1"/>
    <property type="match status" value="2"/>
</dbReference>
<dbReference type="AlphaFoldDB" id="A0AAD7DL67"/>
<protein>
    <recommendedName>
        <fullName evidence="5">Zn(2)-C6 fungal-type domain-containing protein</fullName>
    </recommendedName>
</protein>
<sequence length="350" mass="38058">MNDLQISRPSACRWCRRRKIRCDGGKPCSPCARRASLVCEYLPSKSSLARSEPELPKGAACAPCRQRKRKCDGMRPCLPCKNRSCADLCKYRGNSQGRECGSGRGENSSVGMSEVDIPLGLEPVVIPKAVFPTNLHSTFMTSLSGYRTSGPTEHETAAELLSLRILFLNDGWEYGLNVSRQKREAMARGDTSGTVVHPIFIPVCHLVGYVLASHSTSARWNHLKGQTAAAEAVQSSLILQILESPTAAPDPLTCVQVYKLLAIYTGQKGDLRGFQEFLGSAANAILRHENLLGLEDSVAPVQDIPVRKLFEEGQSALAHMVYVEMAAGIGVKTPPNLPPVLQAKFGRLAE</sequence>
<keyword evidence="3" id="KW-0804">Transcription</keyword>
<feature type="domain" description="Zn(2)-C6 fungal-type" evidence="5">
    <location>
        <begin position="11"/>
        <end position="41"/>
    </location>
</feature>
<comment type="caution">
    <text evidence="6">The sequence shown here is derived from an EMBL/GenBank/DDBJ whole genome shotgun (WGS) entry which is preliminary data.</text>
</comment>
<dbReference type="PANTHER" id="PTHR31069">
    <property type="entry name" value="OLEATE-ACTIVATED TRANSCRIPTION FACTOR 1-RELATED"/>
    <property type="match status" value="1"/>
</dbReference>
<dbReference type="GO" id="GO:0003677">
    <property type="term" value="F:DNA binding"/>
    <property type="evidence" value="ECO:0007669"/>
    <property type="project" value="UniProtKB-KW"/>
</dbReference>
<dbReference type="PROSITE" id="PS50048">
    <property type="entry name" value="ZN2_CY6_FUNGAL_2"/>
    <property type="match status" value="2"/>
</dbReference>
<organism evidence="6 7">
    <name type="scientific">Mycena rosella</name>
    <name type="common">Pink bonnet</name>
    <name type="synonym">Agaricus rosellus</name>
    <dbReference type="NCBI Taxonomy" id="1033263"/>
    <lineage>
        <taxon>Eukaryota</taxon>
        <taxon>Fungi</taxon>
        <taxon>Dikarya</taxon>
        <taxon>Basidiomycota</taxon>
        <taxon>Agaricomycotina</taxon>
        <taxon>Agaricomycetes</taxon>
        <taxon>Agaricomycetidae</taxon>
        <taxon>Agaricales</taxon>
        <taxon>Marasmiineae</taxon>
        <taxon>Mycenaceae</taxon>
        <taxon>Mycena</taxon>
    </lineage>
</organism>
<dbReference type="InterPro" id="IPR036864">
    <property type="entry name" value="Zn2-C6_fun-type_DNA-bd_sf"/>
</dbReference>
<dbReference type="Gene3D" id="4.10.240.10">
    <property type="entry name" value="Zn(2)-C6 fungal-type DNA-binding domain"/>
    <property type="match status" value="2"/>
</dbReference>
<dbReference type="EMBL" id="JARKIE010000042">
    <property type="protein sequence ID" value="KAJ7694340.1"/>
    <property type="molecule type" value="Genomic_DNA"/>
</dbReference>
<evidence type="ECO:0000256" key="1">
    <source>
        <dbReference type="ARBA" id="ARBA00023015"/>
    </source>
</evidence>